<evidence type="ECO:0000256" key="2">
    <source>
        <dbReference type="ARBA" id="ARBA00023125"/>
    </source>
</evidence>
<feature type="region of interest" description="Disordered" evidence="4">
    <location>
        <begin position="198"/>
        <end position="227"/>
    </location>
</feature>
<comment type="caution">
    <text evidence="6">The sequence shown here is derived from an EMBL/GenBank/DDBJ whole genome shotgun (WGS) entry which is preliminary data.</text>
</comment>
<accession>A0A162KVY1</accession>
<dbReference type="AlphaFoldDB" id="A0A162KVY1"/>
<dbReference type="PRINTS" id="PR00598">
    <property type="entry name" value="HTHMARR"/>
</dbReference>
<dbReference type="InterPro" id="IPR023187">
    <property type="entry name" value="Tscrpt_reg_MarR-type_CS"/>
</dbReference>
<dbReference type="InterPro" id="IPR036390">
    <property type="entry name" value="WH_DNA-bd_sf"/>
</dbReference>
<dbReference type="Pfam" id="PF01047">
    <property type="entry name" value="MarR"/>
    <property type="match status" value="1"/>
</dbReference>
<reference evidence="6 7" key="1">
    <citation type="journal article" date="2015" name="Biotechnol. Bioeng.">
        <title>Genome sequence and phenotypic characterization of Caulobacter segnis.</title>
        <authorList>
            <person name="Patel S."/>
            <person name="Fletcher B."/>
            <person name="Scott D.C."/>
            <person name="Ely B."/>
        </authorList>
    </citation>
    <scope>NUCLEOTIDE SEQUENCE [LARGE SCALE GENOMIC DNA]</scope>
    <source>
        <strain evidence="6 7">ERI-2</strain>
    </source>
</reference>
<protein>
    <submittedName>
        <fullName evidence="6">Putative HTH-type transcriptional regulator</fullName>
    </submittedName>
</protein>
<feature type="compositionally biased region" description="Basic and acidic residues" evidence="4">
    <location>
        <begin position="215"/>
        <end position="227"/>
    </location>
</feature>
<evidence type="ECO:0000313" key="6">
    <source>
        <dbReference type="EMBL" id="OAA84836.1"/>
    </source>
</evidence>
<dbReference type="PROSITE" id="PS50995">
    <property type="entry name" value="HTH_MARR_2"/>
    <property type="match status" value="1"/>
</dbReference>
<dbReference type="PROSITE" id="PS01117">
    <property type="entry name" value="HTH_MARR_1"/>
    <property type="match status" value="1"/>
</dbReference>
<dbReference type="Gene3D" id="1.10.10.10">
    <property type="entry name" value="Winged helix-like DNA-binding domain superfamily/Winged helix DNA-binding domain"/>
    <property type="match status" value="1"/>
</dbReference>
<keyword evidence="3" id="KW-0804">Transcription</keyword>
<name>A0A162KVY1_9CLOT</name>
<dbReference type="PANTHER" id="PTHR42756">
    <property type="entry name" value="TRANSCRIPTIONAL REGULATOR, MARR"/>
    <property type="match status" value="1"/>
</dbReference>
<dbReference type="PATRIC" id="fig|1538.10.peg.2636"/>
<dbReference type="GO" id="GO:0003677">
    <property type="term" value="F:DNA binding"/>
    <property type="evidence" value="ECO:0007669"/>
    <property type="project" value="UniProtKB-KW"/>
</dbReference>
<organism evidence="6 7">
    <name type="scientific">Clostridium ljungdahlii</name>
    <dbReference type="NCBI Taxonomy" id="1538"/>
    <lineage>
        <taxon>Bacteria</taxon>
        <taxon>Bacillati</taxon>
        <taxon>Bacillota</taxon>
        <taxon>Clostridia</taxon>
        <taxon>Eubacteriales</taxon>
        <taxon>Clostridiaceae</taxon>
        <taxon>Clostridium</taxon>
    </lineage>
</organism>
<evidence type="ECO:0000256" key="3">
    <source>
        <dbReference type="ARBA" id="ARBA00023163"/>
    </source>
</evidence>
<evidence type="ECO:0000256" key="4">
    <source>
        <dbReference type="SAM" id="MobiDB-lite"/>
    </source>
</evidence>
<dbReference type="InterPro" id="IPR000835">
    <property type="entry name" value="HTH_MarR-typ"/>
</dbReference>
<evidence type="ECO:0000313" key="7">
    <source>
        <dbReference type="Proteomes" id="UP000077407"/>
    </source>
</evidence>
<feature type="domain" description="HTH marR-type" evidence="5">
    <location>
        <begin position="5"/>
        <end position="140"/>
    </location>
</feature>
<dbReference type="RefSeq" id="WP_063556112.1">
    <property type="nucleotide sequence ID" value="NZ_LITT01000035.1"/>
</dbReference>
<proteinExistence type="predicted"/>
<dbReference type="GO" id="GO:0003700">
    <property type="term" value="F:DNA-binding transcription factor activity"/>
    <property type="evidence" value="ECO:0007669"/>
    <property type="project" value="InterPro"/>
</dbReference>
<keyword evidence="1" id="KW-0805">Transcription regulation</keyword>
<keyword evidence="2" id="KW-0238">DNA-binding</keyword>
<sequence length="227" mass="26075">MEENNNTLMELFSKAGMLLFRYQHHGGREQGAFVNPHRGQGRILVMLKMQPEISQKDLSYLLDMRNQSLSELLTKLEKAGFITRTQSETDRRVMDIKLTDEGKAAAEQAEQQKEDTDQLFEILSEEERKNLSDYLSRIIAELEKLTGGEPDFAMTPEMLEHLRIHGVTPEMQEHLKTHGITPEMIEQMRARGFDRRVFGRGPDHGGFGRGFGPDRTPHKPDDKPDKE</sequence>
<dbReference type="PANTHER" id="PTHR42756:SF1">
    <property type="entry name" value="TRANSCRIPTIONAL REPRESSOR OF EMRAB OPERON"/>
    <property type="match status" value="1"/>
</dbReference>
<dbReference type="InterPro" id="IPR036388">
    <property type="entry name" value="WH-like_DNA-bd_sf"/>
</dbReference>
<evidence type="ECO:0000256" key="1">
    <source>
        <dbReference type="ARBA" id="ARBA00023015"/>
    </source>
</evidence>
<dbReference type="SMART" id="SM00347">
    <property type="entry name" value="HTH_MARR"/>
    <property type="match status" value="1"/>
</dbReference>
<gene>
    <name evidence="6" type="ORF">WY13_02739</name>
</gene>
<dbReference type="SUPFAM" id="SSF46785">
    <property type="entry name" value="Winged helix' DNA-binding domain"/>
    <property type="match status" value="1"/>
</dbReference>
<dbReference type="OrthoDB" id="3254893at2"/>
<dbReference type="EMBL" id="LITT01000035">
    <property type="protein sequence ID" value="OAA84836.1"/>
    <property type="molecule type" value="Genomic_DNA"/>
</dbReference>
<dbReference type="Proteomes" id="UP000077407">
    <property type="component" value="Unassembled WGS sequence"/>
</dbReference>
<evidence type="ECO:0000259" key="5">
    <source>
        <dbReference type="PROSITE" id="PS50995"/>
    </source>
</evidence>